<dbReference type="Proteomes" id="UP001530315">
    <property type="component" value="Unassembled WGS sequence"/>
</dbReference>
<comment type="caution">
    <text evidence="1">The sequence shown here is derived from an EMBL/GenBank/DDBJ whole genome shotgun (WGS) entry which is preliminary data.</text>
</comment>
<evidence type="ECO:0000313" key="2">
    <source>
        <dbReference type="Proteomes" id="UP001530315"/>
    </source>
</evidence>
<sequence>MSVSSVACVSDSTLNLAVTVIFFPKSSTDPSGMGRGGMERDGIGGGRSMHSASSTINKVEKCCIVCDTSAACMICSDIAWAASGVNSFDKLRLLSRLLYMTSSLA</sequence>
<organism evidence="1 2">
    <name type="scientific">Stephanodiscus triporus</name>
    <dbReference type="NCBI Taxonomy" id="2934178"/>
    <lineage>
        <taxon>Eukaryota</taxon>
        <taxon>Sar</taxon>
        <taxon>Stramenopiles</taxon>
        <taxon>Ochrophyta</taxon>
        <taxon>Bacillariophyta</taxon>
        <taxon>Coscinodiscophyceae</taxon>
        <taxon>Thalassiosirophycidae</taxon>
        <taxon>Stephanodiscales</taxon>
        <taxon>Stephanodiscaceae</taxon>
        <taxon>Stephanodiscus</taxon>
    </lineage>
</organism>
<name>A0ABD3NVK5_9STRA</name>
<accession>A0ABD3NVK5</accession>
<dbReference type="AlphaFoldDB" id="A0ABD3NVK5"/>
<gene>
    <name evidence="1" type="ORF">ACHAW5_002380</name>
</gene>
<keyword evidence="2" id="KW-1185">Reference proteome</keyword>
<proteinExistence type="predicted"/>
<dbReference type="EMBL" id="JALLAZ020001150">
    <property type="protein sequence ID" value="KAL3779687.1"/>
    <property type="molecule type" value="Genomic_DNA"/>
</dbReference>
<protein>
    <submittedName>
        <fullName evidence="1">Uncharacterized protein</fullName>
    </submittedName>
</protein>
<reference evidence="1 2" key="1">
    <citation type="submission" date="2024-10" db="EMBL/GenBank/DDBJ databases">
        <title>Updated reference genomes for cyclostephanoid diatoms.</title>
        <authorList>
            <person name="Roberts W.R."/>
            <person name="Alverson A.J."/>
        </authorList>
    </citation>
    <scope>NUCLEOTIDE SEQUENCE [LARGE SCALE GENOMIC DNA]</scope>
    <source>
        <strain evidence="1 2">AJA276-08</strain>
    </source>
</reference>
<evidence type="ECO:0000313" key="1">
    <source>
        <dbReference type="EMBL" id="KAL3779687.1"/>
    </source>
</evidence>